<sequence>MNAANLNLERDQYKDLLKCIKDESQQNALRYQSNTHFHYKYEKKRKEKNESDHKVQLVLPSIENSSLEDISQHFHSIRRIQAGAYHQLQANKSQQKFIQQSFMELEQSKMSQTVRDITISEKKYQCNQRKVPHREQLTLKYLEKQLGICSSPERQQLPQIQKQNQSKRKITEDEEQHDQSILTFFEETLNSYSYAVPSRRESTQIAIVRDRMYVFGGMSGAGITNEMWWFDLNRQEWFNYCSDIELFITNHSMVVWKNYLILFGGSGYYDHKMKIREVFSKIAQFNTLTNQWTVTFESVEPRREHKASVLFGKLMVVTGGIDSAEKLLNDTLVYSLESKRWTGQKILFEEGIAQHAQCTAYDFKRNIETVYIYGGQTAKLASFPLMRMLFFGPHPIGWEKVQTIGLAPDSRYNHTMENVGEYLILLGGRSQERKEYQNDIFILNLQTNIWTIAQRQGLQTKRWSHASCVNGTNILCFGGIGESTYLPPHIYQIETDTLKIKGKIVVVKPLSVINEEQANNHHHMIITREHDFDMKKPSKLEKFRKARKMYETIVTYLPLPQLKTPKMRYDILIHFVKTILKQIGYI</sequence>
<organism evidence="3 4">
    <name type="scientific">Paramecium sonneborni</name>
    <dbReference type="NCBI Taxonomy" id="65129"/>
    <lineage>
        <taxon>Eukaryota</taxon>
        <taxon>Sar</taxon>
        <taxon>Alveolata</taxon>
        <taxon>Ciliophora</taxon>
        <taxon>Intramacronucleata</taxon>
        <taxon>Oligohymenophorea</taxon>
        <taxon>Peniculida</taxon>
        <taxon>Parameciidae</taxon>
        <taxon>Paramecium</taxon>
    </lineage>
</organism>
<gene>
    <name evidence="3" type="ORF">PSON_ATCC_30995.1.T0630222</name>
</gene>
<dbReference type="PANTHER" id="PTHR46093">
    <property type="entry name" value="ACYL-COA-BINDING DOMAIN-CONTAINING PROTEIN 5"/>
    <property type="match status" value="1"/>
</dbReference>
<evidence type="ECO:0008006" key="5">
    <source>
        <dbReference type="Google" id="ProtNLM"/>
    </source>
</evidence>
<reference evidence="3" key="1">
    <citation type="submission" date="2021-01" db="EMBL/GenBank/DDBJ databases">
        <authorList>
            <consortium name="Genoscope - CEA"/>
            <person name="William W."/>
        </authorList>
    </citation>
    <scope>NUCLEOTIDE SEQUENCE</scope>
</reference>
<evidence type="ECO:0000256" key="1">
    <source>
        <dbReference type="ARBA" id="ARBA00022441"/>
    </source>
</evidence>
<dbReference type="Pfam" id="PF01344">
    <property type="entry name" value="Kelch_1"/>
    <property type="match status" value="1"/>
</dbReference>
<dbReference type="OrthoDB" id="4447at2759"/>
<protein>
    <recommendedName>
        <fullName evidence="5">Kelch motif family protein</fullName>
    </recommendedName>
</protein>
<evidence type="ECO:0000256" key="2">
    <source>
        <dbReference type="ARBA" id="ARBA00022737"/>
    </source>
</evidence>
<dbReference type="Pfam" id="PF24681">
    <property type="entry name" value="Kelch_KLHDC2_KLHL20_DRC7"/>
    <property type="match status" value="1"/>
</dbReference>
<keyword evidence="1" id="KW-0880">Kelch repeat</keyword>
<dbReference type="InterPro" id="IPR006652">
    <property type="entry name" value="Kelch_1"/>
</dbReference>
<proteinExistence type="predicted"/>
<keyword evidence="4" id="KW-1185">Reference proteome</keyword>
<dbReference type="EMBL" id="CAJJDN010000063">
    <property type="protein sequence ID" value="CAD8095094.1"/>
    <property type="molecule type" value="Genomic_DNA"/>
</dbReference>
<evidence type="ECO:0000313" key="4">
    <source>
        <dbReference type="Proteomes" id="UP000692954"/>
    </source>
</evidence>
<name>A0A8S1P277_9CILI</name>
<dbReference type="AlphaFoldDB" id="A0A8S1P277"/>
<accession>A0A8S1P277</accession>
<evidence type="ECO:0000313" key="3">
    <source>
        <dbReference type="EMBL" id="CAD8095094.1"/>
    </source>
</evidence>
<dbReference type="PANTHER" id="PTHR46093:SF18">
    <property type="entry name" value="FIBRONECTIN TYPE-III DOMAIN-CONTAINING PROTEIN"/>
    <property type="match status" value="1"/>
</dbReference>
<dbReference type="Proteomes" id="UP000692954">
    <property type="component" value="Unassembled WGS sequence"/>
</dbReference>
<comment type="caution">
    <text evidence="3">The sequence shown here is derived from an EMBL/GenBank/DDBJ whole genome shotgun (WGS) entry which is preliminary data.</text>
</comment>
<keyword evidence="2" id="KW-0677">Repeat</keyword>